<dbReference type="EMBL" id="BAAATK010000011">
    <property type="protein sequence ID" value="GAA2432767.1"/>
    <property type="molecule type" value="Genomic_DNA"/>
</dbReference>
<feature type="compositionally biased region" description="Basic and acidic residues" evidence="1">
    <location>
        <begin position="50"/>
        <end position="60"/>
    </location>
</feature>
<name>A0ABP5WSY7_9ACTN</name>
<gene>
    <name evidence="2" type="ORF">GCM10010421_22060</name>
</gene>
<proteinExistence type="predicted"/>
<comment type="caution">
    <text evidence="2">The sequence shown here is derived from an EMBL/GenBank/DDBJ whole genome shotgun (WGS) entry which is preliminary data.</text>
</comment>
<evidence type="ECO:0000313" key="2">
    <source>
        <dbReference type="EMBL" id="GAA2432767.1"/>
    </source>
</evidence>
<accession>A0ABP5WSY7</accession>
<dbReference type="Proteomes" id="UP001500460">
    <property type="component" value="Unassembled WGS sequence"/>
</dbReference>
<sequence>MRSARERFGPAEIFFPTAWLPTAAAYENSCGPLQRHEETAAAHGLAQRPVRCDGTDDSVRDPGTTPSPRAGGPPLVTDAPASAAAGAGPVLPSDFVIHPAGAALTIEHRGDLPRPVPGIRARTRDA</sequence>
<evidence type="ECO:0000313" key="3">
    <source>
        <dbReference type="Proteomes" id="UP001500460"/>
    </source>
</evidence>
<feature type="region of interest" description="Disordered" evidence="1">
    <location>
        <begin position="39"/>
        <end position="92"/>
    </location>
</feature>
<protein>
    <submittedName>
        <fullName evidence="2">Uncharacterized protein</fullName>
    </submittedName>
</protein>
<feature type="compositionally biased region" description="Low complexity" evidence="1">
    <location>
        <begin position="79"/>
        <end position="89"/>
    </location>
</feature>
<organism evidence="2 3">
    <name type="scientific">Streptomyces glaucus</name>
    <dbReference type="NCBI Taxonomy" id="284029"/>
    <lineage>
        <taxon>Bacteria</taxon>
        <taxon>Bacillati</taxon>
        <taxon>Actinomycetota</taxon>
        <taxon>Actinomycetes</taxon>
        <taxon>Kitasatosporales</taxon>
        <taxon>Streptomycetaceae</taxon>
        <taxon>Streptomyces</taxon>
    </lineage>
</organism>
<keyword evidence="3" id="KW-1185">Reference proteome</keyword>
<reference evidence="3" key="1">
    <citation type="journal article" date="2019" name="Int. J. Syst. Evol. Microbiol.">
        <title>The Global Catalogue of Microorganisms (GCM) 10K type strain sequencing project: providing services to taxonomists for standard genome sequencing and annotation.</title>
        <authorList>
            <consortium name="The Broad Institute Genomics Platform"/>
            <consortium name="The Broad Institute Genome Sequencing Center for Infectious Disease"/>
            <person name="Wu L."/>
            <person name="Ma J."/>
        </authorList>
    </citation>
    <scope>NUCLEOTIDE SEQUENCE [LARGE SCALE GENOMIC DNA]</scope>
    <source>
        <strain evidence="3">JCM 6922</strain>
    </source>
</reference>
<evidence type="ECO:0000256" key="1">
    <source>
        <dbReference type="SAM" id="MobiDB-lite"/>
    </source>
</evidence>